<organism evidence="2 3">
    <name type="scientific">Desulforamulus profundi</name>
    <dbReference type="NCBI Taxonomy" id="1383067"/>
    <lineage>
        <taxon>Bacteria</taxon>
        <taxon>Bacillati</taxon>
        <taxon>Bacillota</taxon>
        <taxon>Clostridia</taxon>
        <taxon>Eubacteriales</taxon>
        <taxon>Peptococcaceae</taxon>
        <taxon>Desulforamulus</taxon>
    </lineage>
</organism>
<feature type="domain" description="HepT-like" evidence="1">
    <location>
        <begin position="53"/>
        <end position="162"/>
    </location>
</feature>
<accession>A0A2C6MA38</accession>
<reference evidence="2 3" key="1">
    <citation type="submission" date="2013-09" db="EMBL/GenBank/DDBJ databases">
        <title>Biodegradation of hydrocarbons in the deep terrestrial subsurface : characterization of a microbial consortium composed of two Desulfotomaculum species originating from a deep geological formation.</title>
        <authorList>
            <person name="Aullo T."/>
            <person name="Berlendis S."/>
            <person name="Lascourreges J.-F."/>
            <person name="Dessort D."/>
            <person name="Saint-Laurent S."/>
            <person name="Schraauwers B."/>
            <person name="Mas J."/>
            <person name="Magot M."/>
            <person name="Ranchou-Peyruse A."/>
        </authorList>
    </citation>
    <scope>NUCLEOTIDE SEQUENCE [LARGE SCALE GENOMIC DNA]</scope>
    <source>
        <strain evidence="2 3">Bs107</strain>
    </source>
</reference>
<dbReference type="EMBL" id="AWQQ01000058">
    <property type="protein sequence ID" value="PHJ38039.1"/>
    <property type="molecule type" value="Genomic_DNA"/>
</dbReference>
<gene>
    <name evidence="2" type="ORF">P378_12140</name>
</gene>
<proteinExistence type="predicted"/>
<keyword evidence="3" id="KW-1185">Reference proteome</keyword>
<protein>
    <recommendedName>
        <fullName evidence="1">HepT-like domain-containing protein</fullName>
    </recommendedName>
</protein>
<dbReference type="Pfam" id="PF20797">
    <property type="entry name" value="HepT-like_2"/>
    <property type="match status" value="1"/>
</dbReference>
<evidence type="ECO:0000259" key="1">
    <source>
        <dbReference type="Pfam" id="PF20797"/>
    </source>
</evidence>
<sequence>MTRKQFMVIATRLKEELENIKGLYSELSGRGLTGSKKKIKSVLPPEDTFILRAVGSILHDFYVAAENIFETVAREIDEKLPAGEHWHRELLLRMTLDIPEVRPPVLSRETAGKLDEFRAFRHVFRNVYGFNLSPERMVDLLNKFSHTFNCLEKDVYTFIQTMKKIMPEE</sequence>
<dbReference type="Proteomes" id="UP000222564">
    <property type="component" value="Unassembled WGS sequence"/>
</dbReference>
<name>A0A2C6MA38_9FIRM</name>
<evidence type="ECO:0000313" key="2">
    <source>
        <dbReference type="EMBL" id="PHJ38039.1"/>
    </source>
</evidence>
<evidence type="ECO:0000313" key="3">
    <source>
        <dbReference type="Proteomes" id="UP000222564"/>
    </source>
</evidence>
<comment type="caution">
    <text evidence="2">The sequence shown here is derived from an EMBL/GenBank/DDBJ whole genome shotgun (WGS) entry which is preliminary data.</text>
</comment>
<dbReference type="InterPro" id="IPR048769">
    <property type="entry name" value="HepT-like_dom"/>
</dbReference>
<dbReference type="RefSeq" id="WP_207654030.1">
    <property type="nucleotide sequence ID" value="NZ_AWQQ01000058.1"/>
</dbReference>
<dbReference type="AlphaFoldDB" id="A0A2C6MA38"/>